<dbReference type="Proteomes" id="UP000015101">
    <property type="component" value="Unassembled WGS sequence"/>
</dbReference>
<feature type="region of interest" description="Disordered" evidence="1">
    <location>
        <begin position="36"/>
        <end position="78"/>
    </location>
</feature>
<dbReference type="CTD" id="20205216"/>
<dbReference type="InParanoid" id="T1F8R7"/>
<dbReference type="RefSeq" id="XP_009020724.1">
    <property type="nucleotide sequence ID" value="XM_009022476.1"/>
</dbReference>
<evidence type="ECO:0000313" key="3">
    <source>
        <dbReference type="EnsemblMetazoa" id="HelroP175036"/>
    </source>
</evidence>
<dbReference type="EnsemblMetazoa" id="HelroT175036">
    <property type="protein sequence ID" value="HelroP175036"/>
    <property type="gene ID" value="HelroG175036"/>
</dbReference>
<dbReference type="EMBL" id="KB096830">
    <property type="protein sequence ID" value="ESO01012.1"/>
    <property type="molecule type" value="Genomic_DNA"/>
</dbReference>
<dbReference type="KEGG" id="hro:HELRODRAFT_175036"/>
<evidence type="ECO:0000313" key="4">
    <source>
        <dbReference type="Proteomes" id="UP000015101"/>
    </source>
</evidence>
<evidence type="ECO:0008006" key="5">
    <source>
        <dbReference type="Google" id="ProtNLM"/>
    </source>
</evidence>
<evidence type="ECO:0000313" key="2">
    <source>
        <dbReference type="EMBL" id="ESO01012.1"/>
    </source>
</evidence>
<gene>
    <name evidence="3" type="primary">20205216</name>
    <name evidence="2" type="ORF">HELRODRAFT_175036</name>
</gene>
<organism evidence="3 4">
    <name type="scientific">Helobdella robusta</name>
    <name type="common">Californian leech</name>
    <dbReference type="NCBI Taxonomy" id="6412"/>
    <lineage>
        <taxon>Eukaryota</taxon>
        <taxon>Metazoa</taxon>
        <taxon>Spiralia</taxon>
        <taxon>Lophotrochozoa</taxon>
        <taxon>Annelida</taxon>
        <taxon>Clitellata</taxon>
        <taxon>Hirudinea</taxon>
        <taxon>Rhynchobdellida</taxon>
        <taxon>Glossiphoniidae</taxon>
        <taxon>Helobdella</taxon>
    </lineage>
</organism>
<evidence type="ECO:0000256" key="1">
    <source>
        <dbReference type="SAM" id="MobiDB-lite"/>
    </source>
</evidence>
<dbReference type="GeneID" id="20205216"/>
<protein>
    <recommendedName>
        <fullName evidence="5">CUB domain-containing protein</fullName>
    </recommendedName>
</protein>
<reference evidence="2 4" key="2">
    <citation type="journal article" date="2013" name="Nature">
        <title>Insights into bilaterian evolution from three spiralian genomes.</title>
        <authorList>
            <person name="Simakov O."/>
            <person name="Marletaz F."/>
            <person name="Cho S.J."/>
            <person name="Edsinger-Gonzales E."/>
            <person name="Havlak P."/>
            <person name="Hellsten U."/>
            <person name="Kuo D.H."/>
            <person name="Larsson T."/>
            <person name="Lv J."/>
            <person name="Arendt D."/>
            <person name="Savage R."/>
            <person name="Osoegawa K."/>
            <person name="de Jong P."/>
            <person name="Grimwood J."/>
            <person name="Chapman J.A."/>
            <person name="Shapiro H."/>
            <person name="Aerts A."/>
            <person name="Otillar R.P."/>
            <person name="Terry A.Y."/>
            <person name="Boore J.L."/>
            <person name="Grigoriev I.V."/>
            <person name="Lindberg D.R."/>
            <person name="Seaver E.C."/>
            <person name="Weisblat D.A."/>
            <person name="Putnam N.H."/>
            <person name="Rokhsar D.S."/>
        </authorList>
    </citation>
    <scope>NUCLEOTIDE SEQUENCE</scope>
</reference>
<dbReference type="AlphaFoldDB" id="T1F8R7"/>
<keyword evidence="4" id="KW-1185">Reference proteome</keyword>
<reference evidence="4" key="1">
    <citation type="submission" date="2012-12" db="EMBL/GenBank/DDBJ databases">
        <authorList>
            <person name="Hellsten U."/>
            <person name="Grimwood J."/>
            <person name="Chapman J.A."/>
            <person name="Shapiro H."/>
            <person name="Aerts A."/>
            <person name="Otillar R.P."/>
            <person name="Terry A.Y."/>
            <person name="Boore J.L."/>
            <person name="Simakov O."/>
            <person name="Marletaz F."/>
            <person name="Cho S.-J."/>
            <person name="Edsinger-Gonzales E."/>
            <person name="Havlak P."/>
            <person name="Kuo D.-H."/>
            <person name="Larsson T."/>
            <person name="Lv J."/>
            <person name="Arendt D."/>
            <person name="Savage R."/>
            <person name="Osoegawa K."/>
            <person name="de Jong P."/>
            <person name="Lindberg D.R."/>
            <person name="Seaver E.C."/>
            <person name="Weisblat D.A."/>
            <person name="Putnam N.H."/>
            <person name="Grigoriev I.V."/>
            <person name="Rokhsar D.S."/>
        </authorList>
    </citation>
    <scope>NUCLEOTIDE SEQUENCE</scope>
</reference>
<accession>T1F8R7</accession>
<feature type="compositionally biased region" description="Low complexity" evidence="1">
    <location>
        <begin position="36"/>
        <end position="72"/>
    </location>
</feature>
<sequence>MIDLTVVQYPNQHCANANVKQSLLIDATSSTSSSLSMFQSPSSSSSSSSSLPSSVSSSSSSSSSSSKPSWSPEGYLSSHVADETSQGSRLCPWQLVVSKGQRINLTLYDFGGGEGAGAGGTGVGACLLYGVIKPPSYVFNKVIVSKTNIFTLVTHQ</sequence>
<dbReference type="HOGENOM" id="CLU_1688659_0_0_1"/>
<reference evidence="3" key="3">
    <citation type="submission" date="2015-06" db="UniProtKB">
        <authorList>
            <consortium name="EnsemblMetazoa"/>
        </authorList>
    </citation>
    <scope>IDENTIFICATION</scope>
</reference>
<dbReference type="EMBL" id="AMQM01005127">
    <property type="status" value="NOT_ANNOTATED_CDS"/>
    <property type="molecule type" value="Genomic_DNA"/>
</dbReference>
<proteinExistence type="predicted"/>
<name>T1F8R7_HELRO</name>